<dbReference type="PROSITE" id="PS51272">
    <property type="entry name" value="SLH"/>
    <property type="match status" value="1"/>
</dbReference>
<evidence type="ECO:0000313" key="4">
    <source>
        <dbReference type="EMBL" id="PZO36483.1"/>
    </source>
</evidence>
<dbReference type="Pfam" id="PF04966">
    <property type="entry name" value="OprB"/>
    <property type="match status" value="1"/>
</dbReference>
<dbReference type="AlphaFoldDB" id="A0A2W4VUE3"/>
<dbReference type="InterPro" id="IPR047684">
    <property type="entry name" value="Por_som-like"/>
</dbReference>
<evidence type="ECO:0000256" key="2">
    <source>
        <dbReference type="RuleBase" id="RU363072"/>
    </source>
</evidence>
<gene>
    <name evidence="4" type="ORF">DCF19_21470</name>
</gene>
<dbReference type="GO" id="GO:0008643">
    <property type="term" value="P:carbohydrate transport"/>
    <property type="evidence" value="ECO:0007669"/>
    <property type="project" value="InterPro"/>
</dbReference>
<protein>
    <submittedName>
        <fullName evidence="4">Porin</fullName>
    </submittedName>
</protein>
<dbReference type="InterPro" id="IPR038673">
    <property type="entry name" value="OprB_sf"/>
</dbReference>
<evidence type="ECO:0000259" key="3">
    <source>
        <dbReference type="PROSITE" id="PS51272"/>
    </source>
</evidence>
<proteinExistence type="inferred from homology"/>
<accession>A0A2W4VUE3</accession>
<reference evidence="4 5" key="2">
    <citation type="submission" date="2018-06" db="EMBL/GenBank/DDBJ databases">
        <title>Metagenomic assembly of (sub)arctic Cyanobacteria and their associated microbiome from non-axenic cultures.</title>
        <authorList>
            <person name="Baurain D."/>
        </authorList>
    </citation>
    <scope>NUCLEOTIDE SEQUENCE [LARGE SCALE GENOMIC DNA]</scope>
    <source>
        <strain evidence="4">ULC066bin1</strain>
    </source>
</reference>
<dbReference type="GO" id="GO:0015288">
    <property type="term" value="F:porin activity"/>
    <property type="evidence" value="ECO:0007669"/>
    <property type="project" value="InterPro"/>
</dbReference>
<dbReference type="PANTHER" id="PTHR43308:SF1">
    <property type="entry name" value="OUTER MEMBRANE PROTEIN ALPHA"/>
    <property type="match status" value="1"/>
</dbReference>
<dbReference type="Proteomes" id="UP000249467">
    <property type="component" value="Unassembled WGS sequence"/>
</dbReference>
<dbReference type="GO" id="GO:0016020">
    <property type="term" value="C:membrane"/>
    <property type="evidence" value="ECO:0007669"/>
    <property type="project" value="InterPro"/>
</dbReference>
<dbReference type="Pfam" id="PF00395">
    <property type="entry name" value="SLH"/>
    <property type="match status" value="1"/>
</dbReference>
<dbReference type="Gene3D" id="2.40.160.180">
    <property type="entry name" value="Carbohydrate-selective porin OprB"/>
    <property type="match status" value="1"/>
</dbReference>
<comment type="similarity">
    <text evidence="1 2">Belongs to the OprB family.</text>
</comment>
<dbReference type="EMBL" id="QBML01000040">
    <property type="protein sequence ID" value="PZO36483.1"/>
    <property type="molecule type" value="Genomic_DNA"/>
</dbReference>
<dbReference type="NCBIfam" id="NF033921">
    <property type="entry name" value="por_somb"/>
    <property type="match status" value="1"/>
</dbReference>
<sequence length="555" mass="59018">MSNTRFEQMQKSLVGTIAISVMGIMPSVISGVSAQSMPAPSSQSSERSLPPKQDVIGQNVTSVSQLSDVRPTDWAFTALQSLVERYGCIAGYPDRTFRGKQATSRYEFAAGLNACLDKINEIISAGLADKVSKEDLATLQKLQEEFAAELATLRGRVDALDSKTAKLEAQQFSPTTKLDGQAIMAVSASGSGTDNLLSPNGSLSGNFGKANTTVISRVRLNLNTSFTGEDLLLTRLEVGNGGANVANSLDGANNVFRGFTGIRNSSVADYSEVGNNLTLGRLRYDFPIGKDIQVSIGPVMALNDHLDKNSFANDESVDFSSRLFINNPLVLPVNDGAGAAISWNIGGSAFTFRAGYVAANANSPTANSTAPNGAINQGLFGDSYQGTFELEFAPKNSAQDQPFAIRLQYTRAAVNNLDYNTGGVNLEWAFNKAIAIFGRYGFGNISNRGTAISTALSSYINVGATGDSISPQTWSAGLAFPDLFKEGAMAAIAVGQPFIESKIGNATQTNVELFYRFPVSNNISITPDLQFIFNPNNNSGNSTITVGTLRTVFTF</sequence>
<evidence type="ECO:0000256" key="1">
    <source>
        <dbReference type="ARBA" id="ARBA00008769"/>
    </source>
</evidence>
<feature type="domain" description="SLH" evidence="3">
    <location>
        <begin position="62"/>
        <end position="126"/>
    </location>
</feature>
<comment type="caution">
    <text evidence="4">The sequence shown here is derived from an EMBL/GenBank/DDBJ whole genome shotgun (WGS) entry which is preliminary data.</text>
</comment>
<dbReference type="InterPro" id="IPR051465">
    <property type="entry name" value="Cell_Envelope_Struct_Comp"/>
</dbReference>
<organism evidence="4 5">
    <name type="scientific">Pseudanabaena frigida</name>
    <dbReference type="NCBI Taxonomy" id="945775"/>
    <lineage>
        <taxon>Bacteria</taxon>
        <taxon>Bacillati</taxon>
        <taxon>Cyanobacteriota</taxon>
        <taxon>Cyanophyceae</taxon>
        <taxon>Pseudanabaenales</taxon>
        <taxon>Pseudanabaenaceae</taxon>
        <taxon>Pseudanabaena</taxon>
    </lineage>
</organism>
<dbReference type="InterPro" id="IPR007049">
    <property type="entry name" value="Carb-sel_porin_OprB"/>
</dbReference>
<name>A0A2W4VUE3_9CYAN</name>
<evidence type="ECO:0000313" key="5">
    <source>
        <dbReference type="Proteomes" id="UP000249467"/>
    </source>
</evidence>
<reference evidence="4 5" key="1">
    <citation type="submission" date="2018-04" db="EMBL/GenBank/DDBJ databases">
        <authorList>
            <person name="Go L.Y."/>
            <person name="Mitchell J.A."/>
        </authorList>
    </citation>
    <scope>NUCLEOTIDE SEQUENCE [LARGE SCALE GENOMIC DNA]</scope>
    <source>
        <strain evidence="4">ULC066bin1</strain>
    </source>
</reference>
<dbReference type="InterPro" id="IPR001119">
    <property type="entry name" value="SLH_dom"/>
</dbReference>
<dbReference type="PANTHER" id="PTHR43308">
    <property type="entry name" value="OUTER MEMBRANE PROTEIN ALPHA-RELATED"/>
    <property type="match status" value="1"/>
</dbReference>